<dbReference type="EMBL" id="PSQE01000002">
    <property type="protein sequence ID" value="RHN72439.1"/>
    <property type="molecule type" value="Genomic_DNA"/>
</dbReference>
<dbReference type="Pfam" id="PF10551">
    <property type="entry name" value="MULE"/>
    <property type="match status" value="1"/>
</dbReference>
<feature type="compositionally biased region" description="Basic residues" evidence="5">
    <location>
        <begin position="716"/>
        <end position="732"/>
    </location>
</feature>
<keyword evidence="1" id="KW-0479">Metal-binding</keyword>
<evidence type="ECO:0000256" key="2">
    <source>
        <dbReference type="ARBA" id="ARBA00022771"/>
    </source>
</evidence>
<feature type="region of interest" description="Disordered" evidence="5">
    <location>
        <begin position="26"/>
        <end position="45"/>
    </location>
</feature>
<dbReference type="InterPro" id="IPR004330">
    <property type="entry name" value="FAR1_DNA_bnd_dom"/>
</dbReference>
<proteinExistence type="predicted"/>
<evidence type="ECO:0000256" key="5">
    <source>
        <dbReference type="SAM" id="MobiDB-lite"/>
    </source>
</evidence>
<dbReference type="Gramene" id="rna8149">
    <property type="protein sequence ID" value="RHN72439.1"/>
    <property type="gene ID" value="gene8149"/>
</dbReference>
<feature type="region of interest" description="Disordered" evidence="5">
    <location>
        <begin position="764"/>
        <end position="812"/>
    </location>
</feature>
<dbReference type="AlphaFoldDB" id="A0A396J342"/>
<dbReference type="PANTHER" id="PTHR47718">
    <property type="entry name" value="OS01G0519700 PROTEIN"/>
    <property type="match status" value="1"/>
</dbReference>
<evidence type="ECO:0000313" key="7">
    <source>
        <dbReference type="EMBL" id="RHN72439.1"/>
    </source>
</evidence>
<evidence type="ECO:0000256" key="4">
    <source>
        <dbReference type="PROSITE-ProRule" id="PRU00325"/>
    </source>
</evidence>
<dbReference type="SMART" id="SM00575">
    <property type="entry name" value="ZnF_PMZ"/>
    <property type="match status" value="1"/>
</dbReference>
<dbReference type="Pfam" id="PF03101">
    <property type="entry name" value="FAR1"/>
    <property type="match status" value="1"/>
</dbReference>
<dbReference type="PROSITE" id="PS50966">
    <property type="entry name" value="ZF_SWIM"/>
    <property type="match status" value="1"/>
</dbReference>
<reference evidence="8" key="1">
    <citation type="journal article" date="2018" name="Nat. Plants">
        <title>Whole-genome landscape of Medicago truncatula symbiotic genes.</title>
        <authorList>
            <person name="Pecrix Y."/>
            <person name="Staton S.E."/>
            <person name="Sallet E."/>
            <person name="Lelandais-Briere C."/>
            <person name="Moreau S."/>
            <person name="Carrere S."/>
            <person name="Blein T."/>
            <person name="Jardinaud M.F."/>
            <person name="Latrasse D."/>
            <person name="Zouine M."/>
            <person name="Zahm M."/>
            <person name="Kreplak J."/>
            <person name="Mayjonade B."/>
            <person name="Satge C."/>
            <person name="Perez M."/>
            <person name="Cauet S."/>
            <person name="Marande W."/>
            <person name="Chantry-Darmon C."/>
            <person name="Lopez-Roques C."/>
            <person name="Bouchez O."/>
            <person name="Berard A."/>
            <person name="Debelle F."/>
            <person name="Munos S."/>
            <person name="Bendahmane A."/>
            <person name="Berges H."/>
            <person name="Niebel A."/>
            <person name="Buitink J."/>
            <person name="Frugier F."/>
            <person name="Benhamed M."/>
            <person name="Crespi M."/>
            <person name="Gouzy J."/>
            <person name="Gamas P."/>
        </authorList>
    </citation>
    <scope>NUCLEOTIDE SEQUENCE [LARGE SCALE GENOMIC DNA]</scope>
    <source>
        <strain evidence="8">cv. Jemalong A17</strain>
    </source>
</reference>
<protein>
    <submittedName>
        <fullName evidence="7">Putative transcription factor FAR family</fullName>
    </submittedName>
</protein>
<feature type="region of interest" description="Disordered" evidence="5">
    <location>
        <begin position="698"/>
        <end position="732"/>
    </location>
</feature>
<dbReference type="InterPro" id="IPR006564">
    <property type="entry name" value="Znf_PMZ"/>
</dbReference>
<gene>
    <name evidence="7" type="ORF">MtrunA17_Chr2g0287651</name>
</gene>
<name>A0A396J342_MEDTR</name>
<keyword evidence="3" id="KW-0862">Zinc</keyword>
<accession>A0A396J342</accession>
<dbReference type="Pfam" id="PF04434">
    <property type="entry name" value="SWIM"/>
    <property type="match status" value="1"/>
</dbReference>
<evidence type="ECO:0000256" key="1">
    <source>
        <dbReference type="ARBA" id="ARBA00022723"/>
    </source>
</evidence>
<dbReference type="GO" id="GO:0008270">
    <property type="term" value="F:zinc ion binding"/>
    <property type="evidence" value="ECO:0007669"/>
    <property type="project" value="UniProtKB-KW"/>
</dbReference>
<feature type="compositionally biased region" description="Acidic residues" evidence="5">
    <location>
        <begin position="32"/>
        <end position="45"/>
    </location>
</feature>
<dbReference type="Proteomes" id="UP000265566">
    <property type="component" value="Chromosome 2"/>
</dbReference>
<sequence length="874" mass="99776">MEHHKDCLDVDSSEVEYTDDLIEDEEHHSSFDAEDDVDGNADDDVHDESVQLEGSISDALAGDRFVNVNSIASDEILKLEFGPADEAYEFYYRYGKCKGFSIRKGDVRRNSSGIITMREFVCNKNGLRDKKHLSRNDRKRDHRRLTRTNCEARLRVHYKAKKGRYVVSRFEEGHNHEVTPPKFTHLHPLYRKISEADRAQLDALQSHGIRKCHIMGYMVAQKGGYADVGFTKKDLYNYFDKKMRGVIKDGDVAAALKYLNVKSSTDPMLYAEYDVNNDGRMKSLFWADGSSRSDYFCFGDVLAFDTTYKKNKYNYPLCIFSGCNHHSQTIIFGVALLEDETIESYKWVLNRFLECMENKFPKAVVTDGDGSMREAIKQVFPDASHRLCAWHLHKNAQENIKKTPFLEGFRKAMYSNFTPEQFEDFWSELIQKNELEGNAWVIKTYANKSLWATAYLRDKFFGRIRTTSQCEAINAIVKTYSRAKGKIFEFMHNFEQVLRGYRNNELVADFKSKFTEPVLSTHLRLIEIDAARIYTAEIFKEVKDEIIDSGAIRLEDKKCVGDSMVYTLRKYRDKGIEREVVYNAASLEFQCSCRLFESRGIPCCHVFFVMKEEDVDHIPKCLVMTRWTKNAKGEFLNSDSNGEIDANMIELARFGAYCSAFTTFCKEASKKNGVFRDIMDEILNLQKKYCDVEDSTRSKSFTDDQVGDPVTVKSKGAPKKKKNAAKSVRHCSRCKSTSHTARHCSDTHNSELQYNEELVSISMEDSLSQKEKKKKRKPNGNASTSKQKKCEEATKVPEIPETADSPVTNAVQPPVNVLQPGIIPMQMQAIYPNYGLHGGESSTSCVGLLAQVMNVAGYGQQQSSQSCFYSAQTS</sequence>
<comment type="caution">
    <text evidence="7">The sequence shown here is derived from an EMBL/GenBank/DDBJ whole genome shotgun (WGS) entry which is preliminary data.</text>
</comment>
<evidence type="ECO:0000256" key="3">
    <source>
        <dbReference type="ARBA" id="ARBA00022833"/>
    </source>
</evidence>
<dbReference type="InterPro" id="IPR018289">
    <property type="entry name" value="MULE_transposase_dom"/>
</dbReference>
<evidence type="ECO:0000259" key="6">
    <source>
        <dbReference type="PROSITE" id="PS50966"/>
    </source>
</evidence>
<dbReference type="PANTHER" id="PTHR47718:SF15">
    <property type="entry name" value="PROTEIN FAR1-RELATED SEQUENCE 5-LIKE"/>
    <property type="match status" value="1"/>
</dbReference>
<feature type="domain" description="SWIM-type" evidence="6">
    <location>
        <begin position="576"/>
        <end position="614"/>
    </location>
</feature>
<keyword evidence="2 4" id="KW-0863">Zinc-finger</keyword>
<dbReference type="InterPro" id="IPR007527">
    <property type="entry name" value="Znf_SWIM"/>
</dbReference>
<evidence type="ECO:0000313" key="8">
    <source>
        <dbReference type="Proteomes" id="UP000265566"/>
    </source>
</evidence>
<organism evidence="7 8">
    <name type="scientific">Medicago truncatula</name>
    <name type="common">Barrel medic</name>
    <name type="synonym">Medicago tribuloides</name>
    <dbReference type="NCBI Taxonomy" id="3880"/>
    <lineage>
        <taxon>Eukaryota</taxon>
        <taxon>Viridiplantae</taxon>
        <taxon>Streptophyta</taxon>
        <taxon>Embryophyta</taxon>
        <taxon>Tracheophyta</taxon>
        <taxon>Spermatophyta</taxon>
        <taxon>Magnoliopsida</taxon>
        <taxon>eudicotyledons</taxon>
        <taxon>Gunneridae</taxon>
        <taxon>Pentapetalae</taxon>
        <taxon>rosids</taxon>
        <taxon>fabids</taxon>
        <taxon>Fabales</taxon>
        <taxon>Fabaceae</taxon>
        <taxon>Papilionoideae</taxon>
        <taxon>50 kb inversion clade</taxon>
        <taxon>NPAAA clade</taxon>
        <taxon>Hologalegina</taxon>
        <taxon>IRL clade</taxon>
        <taxon>Trifolieae</taxon>
        <taxon>Medicago</taxon>
    </lineage>
</organism>